<dbReference type="EMBL" id="ML978070">
    <property type="protein sequence ID" value="KAF2014951.1"/>
    <property type="molecule type" value="Genomic_DNA"/>
</dbReference>
<reference evidence="2" key="1">
    <citation type="journal article" date="2020" name="Stud. Mycol.">
        <title>101 Dothideomycetes genomes: a test case for predicting lifestyles and emergence of pathogens.</title>
        <authorList>
            <person name="Haridas S."/>
            <person name="Albert R."/>
            <person name="Binder M."/>
            <person name="Bloem J."/>
            <person name="Labutti K."/>
            <person name="Salamov A."/>
            <person name="Andreopoulos B."/>
            <person name="Baker S."/>
            <person name="Barry K."/>
            <person name="Bills G."/>
            <person name="Bluhm B."/>
            <person name="Cannon C."/>
            <person name="Castanera R."/>
            <person name="Culley D."/>
            <person name="Daum C."/>
            <person name="Ezra D."/>
            <person name="Gonzalez J."/>
            <person name="Henrissat B."/>
            <person name="Kuo A."/>
            <person name="Liang C."/>
            <person name="Lipzen A."/>
            <person name="Lutzoni F."/>
            <person name="Magnuson J."/>
            <person name="Mondo S."/>
            <person name="Nolan M."/>
            <person name="Ohm R."/>
            <person name="Pangilinan J."/>
            <person name="Park H.-J."/>
            <person name="Ramirez L."/>
            <person name="Alfaro M."/>
            <person name="Sun H."/>
            <person name="Tritt A."/>
            <person name="Yoshinaga Y."/>
            <person name="Zwiers L.-H."/>
            <person name="Turgeon B."/>
            <person name="Goodwin S."/>
            <person name="Spatafora J."/>
            <person name="Crous P."/>
            <person name="Grigoriev I."/>
        </authorList>
    </citation>
    <scope>NUCLEOTIDE SEQUENCE</scope>
    <source>
        <strain evidence="2">CBS 175.79</strain>
    </source>
</reference>
<dbReference type="RefSeq" id="XP_033383290.1">
    <property type="nucleotide sequence ID" value="XM_033528360.1"/>
</dbReference>
<evidence type="ECO:0000256" key="1">
    <source>
        <dbReference type="SAM" id="MobiDB-lite"/>
    </source>
</evidence>
<sequence length="129" mass="14766">MGDHHRGRKDAYYEYYLRVSPHRKKHDNFNDSNKNNPSRAQFNTPTSTTPSPIPPPPIPQLINQGTPKKRAKADQHHPSSCSFLRNPHGLNSDHPSLTRLQPGGFPFPLSDPPWPFRVHQMRINTNCIN</sequence>
<name>A0A6A5XQB8_9PLEO</name>
<accession>A0A6A5XQB8</accession>
<dbReference type="AlphaFoldDB" id="A0A6A5XQB8"/>
<feature type="compositionally biased region" description="Polar residues" evidence="1">
    <location>
        <begin position="30"/>
        <end position="43"/>
    </location>
</feature>
<dbReference type="Proteomes" id="UP000799778">
    <property type="component" value="Unassembled WGS sequence"/>
</dbReference>
<keyword evidence="3" id="KW-1185">Reference proteome</keyword>
<protein>
    <submittedName>
        <fullName evidence="2">Uncharacterized protein</fullName>
    </submittedName>
</protein>
<evidence type="ECO:0000313" key="2">
    <source>
        <dbReference type="EMBL" id="KAF2014951.1"/>
    </source>
</evidence>
<evidence type="ECO:0000313" key="3">
    <source>
        <dbReference type="Proteomes" id="UP000799778"/>
    </source>
</evidence>
<gene>
    <name evidence="2" type="ORF">BU24DRAFT_423870</name>
</gene>
<dbReference type="GeneID" id="54285757"/>
<feature type="region of interest" description="Disordered" evidence="1">
    <location>
        <begin position="22"/>
        <end position="105"/>
    </location>
</feature>
<organism evidence="2 3">
    <name type="scientific">Aaosphaeria arxii CBS 175.79</name>
    <dbReference type="NCBI Taxonomy" id="1450172"/>
    <lineage>
        <taxon>Eukaryota</taxon>
        <taxon>Fungi</taxon>
        <taxon>Dikarya</taxon>
        <taxon>Ascomycota</taxon>
        <taxon>Pezizomycotina</taxon>
        <taxon>Dothideomycetes</taxon>
        <taxon>Pleosporomycetidae</taxon>
        <taxon>Pleosporales</taxon>
        <taxon>Pleosporales incertae sedis</taxon>
        <taxon>Aaosphaeria</taxon>
    </lineage>
</organism>
<proteinExistence type="predicted"/>